<evidence type="ECO:0000313" key="3">
    <source>
        <dbReference type="Proteomes" id="UP000034329"/>
    </source>
</evidence>
<name>A0A0G1PXA3_9BACT</name>
<protein>
    <submittedName>
        <fullName evidence="2">Glycosyl transferase, family 2</fullName>
    </submittedName>
</protein>
<evidence type="ECO:0000313" key="2">
    <source>
        <dbReference type="EMBL" id="KKU10083.1"/>
    </source>
</evidence>
<dbReference type="PANTHER" id="PTHR43630:SF2">
    <property type="entry name" value="GLYCOSYLTRANSFERASE"/>
    <property type="match status" value="1"/>
</dbReference>
<comment type="caution">
    <text evidence="2">The sequence shown here is derived from an EMBL/GenBank/DDBJ whole genome shotgun (WGS) entry which is preliminary data.</text>
</comment>
<keyword evidence="2" id="KW-0808">Transferase</keyword>
<dbReference type="GO" id="GO:0016740">
    <property type="term" value="F:transferase activity"/>
    <property type="evidence" value="ECO:0007669"/>
    <property type="project" value="UniProtKB-KW"/>
</dbReference>
<dbReference type="SUPFAM" id="SSF53448">
    <property type="entry name" value="Nucleotide-diphospho-sugar transferases"/>
    <property type="match status" value="1"/>
</dbReference>
<dbReference type="PANTHER" id="PTHR43630">
    <property type="entry name" value="POLY-BETA-1,6-N-ACETYL-D-GLUCOSAMINE SYNTHASE"/>
    <property type="match status" value="1"/>
</dbReference>
<dbReference type="CDD" id="cd02511">
    <property type="entry name" value="Beta4Glucosyltransferase"/>
    <property type="match status" value="1"/>
</dbReference>
<gene>
    <name evidence="2" type="ORF">UX13_C0021G0013</name>
</gene>
<proteinExistence type="predicted"/>
<dbReference type="EMBL" id="LCLA01000021">
    <property type="protein sequence ID" value="KKU10083.1"/>
    <property type="molecule type" value="Genomic_DNA"/>
</dbReference>
<organism evidence="2 3">
    <name type="scientific">Candidatus Woesebacteria bacterium GW2011_GWB1_45_5</name>
    <dbReference type="NCBI Taxonomy" id="1618581"/>
    <lineage>
        <taxon>Bacteria</taxon>
        <taxon>Candidatus Woeseibacteriota</taxon>
    </lineage>
</organism>
<sequence length="279" mass="31895">MSKLSVVLAVRNEEENIGRCLKSVSGIADEVIVVDEYSTDKTREIAQKLGAKVYSEPHHGIFHITKQKALNHATGDWILQLDADEAVTPELAAEIKQVLKESHTPRIKKLFKKHQALIEKRDGPIGRKTGEITGFFIPRRNIFLGKPLIHAGVYPDAAIRLVRKGKAGFPMKSVHEQMWIDGEVSWLSNDLLHYDSPTLSRYLWRMNRYTDLNVGELKVKKVPKNVFSFAFYTIYKPLYTFCSLYFRHLGLLDGVPGFLWSFLSALHFPVSYFKYLTAK</sequence>
<dbReference type="InterPro" id="IPR029044">
    <property type="entry name" value="Nucleotide-diphossugar_trans"/>
</dbReference>
<reference evidence="2 3" key="1">
    <citation type="journal article" date="2015" name="Nature">
        <title>rRNA introns, odd ribosomes, and small enigmatic genomes across a large radiation of phyla.</title>
        <authorList>
            <person name="Brown C.T."/>
            <person name="Hug L.A."/>
            <person name="Thomas B.C."/>
            <person name="Sharon I."/>
            <person name="Castelle C.J."/>
            <person name="Singh A."/>
            <person name="Wilkins M.J."/>
            <person name="Williams K.H."/>
            <person name="Banfield J.F."/>
        </authorList>
    </citation>
    <scope>NUCLEOTIDE SEQUENCE [LARGE SCALE GENOMIC DNA]</scope>
</reference>
<accession>A0A0G1PXA3</accession>
<evidence type="ECO:0000259" key="1">
    <source>
        <dbReference type="Pfam" id="PF00535"/>
    </source>
</evidence>
<dbReference type="Proteomes" id="UP000034329">
    <property type="component" value="Unassembled WGS sequence"/>
</dbReference>
<feature type="domain" description="Glycosyltransferase 2-like" evidence="1">
    <location>
        <begin position="5"/>
        <end position="95"/>
    </location>
</feature>
<dbReference type="InterPro" id="IPR001173">
    <property type="entry name" value="Glyco_trans_2-like"/>
</dbReference>
<dbReference type="AlphaFoldDB" id="A0A0G1PXA3"/>
<dbReference type="Pfam" id="PF00535">
    <property type="entry name" value="Glycos_transf_2"/>
    <property type="match status" value="1"/>
</dbReference>
<dbReference type="Gene3D" id="3.90.550.10">
    <property type="entry name" value="Spore Coat Polysaccharide Biosynthesis Protein SpsA, Chain A"/>
    <property type="match status" value="1"/>
</dbReference>